<proteinExistence type="predicted"/>
<feature type="domain" description="PiggyBac transposable element-derived protein" evidence="2">
    <location>
        <begin position="160"/>
        <end position="236"/>
    </location>
</feature>
<keyword evidence="4" id="KW-1185">Reference proteome</keyword>
<dbReference type="PANTHER" id="PTHR46599:SF3">
    <property type="entry name" value="PIGGYBAC TRANSPOSABLE ELEMENT-DERIVED PROTEIN 4"/>
    <property type="match status" value="1"/>
</dbReference>
<dbReference type="InterPro" id="IPR029526">
    <property type="entry name" value="PGBD"/>
</dbReference>
<accession>A0A8H7ALU6</accession>
<organism evidence="3 4">
    <name type="scientific">Endocarpon pusillum</name>
    <dbReference type="NCBI Taxonomy" id="364733"/>
    <lineage>
        <taxon>Eukaryota</taxon>
        <taxon>Fungi</taxon>
        <taxon>Dikarya</taxon>
        <taxon>Ascomycota</taxon>
        <taxon>Pezizomycotina</taxon>
        <taxon>Eurotiomycetes</taxon>
        <taxon>Chaetothyriomycetidae</taxon>
        <taxon>Verrucariales</taxon>
        <taxon>Verrucariaceae</taxon>
        <taxon>Endocarpon</taxon>
    </lineage>
</organism>
<protein>
    <recommendedName>
        <fullName evidence="2">PiggyBac transposable element-derived protein domain-containing protein</fullName>
    </recommendedName>
</protein>
<dbReference type="EMBL" id="JAACFV010000019">
    <property type="protein sequence ID" value="KAF7511560.1"/>
    <property type="molecule type" value="Genomic_DNA"/>
</dbReference>
<feature type="compositionally biased region" description="Polar residues" evidence="1">
    <location>
        <begin position="64"/>
        <end position="80"/>
    </location>
</feature>
<dbReference type="OrthoDB" id="118105at2759"/>
<feature type="compositionally biased region" description="Polar residues" evidence="1">
    <location>
        <begin position="87"/>
        <end position="102"/>
    </location>
</feature>
<comment type="caution">
    <text evidence="3">The sequence shown here is derived from an EMBL/GenBank/DDBJ whole genome shotgun (WGS) entry which is preliminary data.</text>
</comment>
<evidence type="ECO:0000259" key="2">
    <source>
        <dbReference type="Pfam" id="PF13843"/>
    </source>
</evidence>
<dbReference type="Proteomes" id="UP000606974">
    <property type="component" value="Unassembled WGS sequence"/>
</dbReference>
<name>A0A8H7ALU6_9EURO</name>
<gene>
    <name evidence="3" type="ORF">GJ744_004148</name>
</gene>
<dbReference type="AlphaFoldDB" id="A0A8H7ALU6"/>
<evidence type="ECO:0000313" key="3">
    <source>
        <dbReference type="EMBL" id="KAF7511560.1"/>
    </source>
</evidence>
<evidence type="ECO:0000313" key="4">
    <source>
        <dbReference type="Proteomes" id="UP000606974"/>
    </source>
</evidence>
<evidence type="ECO:0000256" key="1">
    <source>
        <dbReference type="SAM" id="MobiDB-lite"/>
    </source>
</evidence>
<sequence>MTQKNHQEEISGPTDTIEAAPLAKDCPRPKRARIQSRKAQENQTQSQPFEVLSSRPTSRTTPSEQLPSKYSPSIGNNLSQLKRRQPLNRQNSSQRTSKSTQYSKEKEDWQKQVESTQNKPKKLEILAKQIGLRQPFPEKLNVPIPYALGHSKLPPYEHKPIDLFYRFVPNELFADIAEHTNEYAFEERSQEFDQNQREWKDITAADIRGYISALLLIGVQLGSRDLAYYWHQRDNYPH</sequence>
<dbReference type="Pfam" id="PF13843">
    <property type="entry name" value="DDE_Tnp_1_7"/>
    <property type="match status" value="1"/>
</dbReference>
<dbReference type="PANTHER" id="PTHR46599">
    <property type="entry name" value="PIGGYBAC TRANSPOSABLE ELEMENT-DERIVED PROTEIN 4"/>
    <property type="match status" value="1"/>
</dbReference>
<feature type="region of interest" description="Disordered" evidence="1">
    <location>
        <begin position="1"/>
        <end position="118"/>
    </location>
</feature>
<feature type="compositionally biased region" description="Low complexity" evidence="1">
    <location>
        <begin position="53"/>
        <end position="63"/>
    </location>
</feature>
<reference evidence="3" key="1">
    <citation type="submission" date="2020-02" db="EMBL/GenBank/DDBJ databases">
        <authorList>
            <person name="Palmer J.M."/>
        </authorList>
    </citation>
    <scope>NUCLEOTIDE SEQUENCE</scope>
    <source>
        <strain evidence="3">EPUS1.4</strain>
        <tissue evidence="3">Thallus</tissue>
    </source>
</reference>